<reference evidence="15 16" key="1">
    <citation type="submission" date="2020-08" db="EMBL/GenBank/DDBJ databases">
        <title>Genomic Encyclopedia of Type Strains, Phase IV (KMG-IV): sequencing the most valuable type-strain genomes for metagenomic binning, comparative biology and taxonomic classification.</title>
        <authorList>
            <person name="Goeker M."/>
        </authorList>
    </citation>
    <scope>NUCLEOTIDE SEQUENCE [LARGE SCALE GENOMIC DNA]</scope>
    <source>
        <strain evidence="15 16">DSM 102983</strain>
    </source>
</reference>
<feature type="domain" description="Helicase C-terminal" evidence="14">
    <location>
        <begin position="214"/>
        <end position="363"/>
    </location>
</feature>
<keyword evidence="3" id="KW-0547">Nucleotide-binding</keyword>
<evidence type="ECO:0000259" key="13">
    <source>
        <dbReference type="PROSITE" id="PS51192"/>
    </source>
</evidence>
<gene>
    <name evidence="15" type="ORF">GGQ57_003483</name>
</gene>
<evidence type="ECO:0000256" key="12">
    <source>
        <dbReference type="ARBA" id="ARBA00044550"/>
    </source>
</evidence>
<dbReference type="PANTHER" id="PTHR13710">
    <property type="entry name" value="DNA HELICASE RECQ FAMILY MEMBER"/>
    <property type="match status" value="1"/>
</dbReference>
<evidence type="ECO:0000256" key="11">
    <source>
        <dbReference type="ARBA" id="ARBA00044535"/>
    </source>
</evidence>
<dbReference type="Pfam" id="PF16124">
    <property type="entry name" value="RecQ_Zn_bind"/>
    <property type="match status" value="1"/>
</dbReference>
<dbReference type="GO" id="GO:0003678">
    <property type="term" value="F:DNA helicase activity"/>
    <property type="evidence" value="ECO:0007669"/>
    <property type="project" value="UniProtKB-EC"/>
</dbReference>
<dbReference type="Pfam" id="PF00270">
    <property type="entry name" value="DEAD"/>
    <property type="match status" value="1"/>
</dbReference>
<organism evidence="15 16">
    <name type="scientific">Parabacteroides faecis</name>
    <dbReference type="NCBI Taxonomy" id="1217282"/>
    <lineage>
        <taxon>Bacteria</taxon>
        <taxon>Pseudomonadati</taxon>
        <taxon>Bacteroidota</taxon>
        <taxon>Bacteroidia</taxon>
        <taxon>Bacteroidales</taxon>
        <taxon>Tannerellaceae</taxon>
        <taxon>Parabacteroides</taxon>
    </lineage>
</organism>
<sequence length="651" mass="74532">MDVYHKILEKYWGYPAFRPLQEDIIHSVCEGKDTLGLMPTGGGKSITFQVPALVMEGICIVVTPLIALMKDQVDNLRRLGIKATAVYSGMTRQEIIAQLENCIFGDYKFLYVSPERLGTDIFKSKLQAMNVNLLVIDESHCISQWGYDFRPSYLSIADIREELPGVPVLALTATATPEVVNDIQERLHFKEKNVFRKSFVRKNLSYIVRQTEDKLNSLIYILGKVPGTAIVYVRNRKRTKEVAVMLQQAGISADFFHAGLNRDEKNLRQSRWKNNECRVIVSTNAFGMGIDKPDVRLVVHLDMPGSLEEYYQEAGRAGRDEQRAYAVALCSNIDCTKLKKRLADEFPDRDFISRVYDALGNYYQIAMGFGLDTVHDFSLVDFCTAYKFSHLQAHHALKILELAGYIEYTEEQENASRLVFTATRDELYRYLHQDKKTDEVIQCILRSYTGLFSDYVYINEGLISTRTGLSQQDIYDVLVGLSKYRIVNYIPHKKTPLIIYTRTREEVKYLSIPRSAYEERKERFESRISRVMAYINENRICRSRMLISYFGEEDPSDCGCCDVCLAKNDSGLNNHTFNAIRDALLEALADGPAETKKLMENISFPSDKIITVIRFLADHDDRFSLEDGILSLTKMNTLSDNEHHEVQSEAE</sequence>
<dbReference type="SMART" id="SM00487">
    <property type="entry name" value="DEXDc"/>
    <property type="match status" value="1"/>
</dbReference>
<evidence type="ECO:0000256" key="8">
    <source>
        <dbReference type="ARBA" id="ARBA00023235"/>
    </source>
</evidence>
<name>A0ABR6KPY6_9BACT</name>
<evidence type="ECO:0000256" key="10">
    <source>
        <dbReference type="ARBA" id="ARBA00034808"/>
    </source>
</evidence>
<evidence type="ECO:0000256" key="9">
    <source>
        <dbReference type="ARBA" id="ARBA00034617"/>
    </source>
</evidence>
<dbReference type="InterPro" id="IPR032284">
    <property type="entry name" value="RecQ_Zn-bd"/>
</dbReference>
<keyword evidence="4 15" id="KW-0378">Hydrolase</keyword>
<dbReference type="Gene3D" id="3.40.50.300">
    <property type="entry name" value="P-loop containing nucleotide triphosphate hydrolases"/>
    <property type="match status" value="2"/>
</dbReference>
<accession>A0ABR6KPY6</accession>
<evidence type="ECO:0000259" key="14">
    <source>
        <dbReference type="PROSITE" id="PS51194"/>
    </source>
</evidence>
<comment type="caution">
    <text evidence="15">The sequence shown here is derived from an EMBL/GenBank/DDBJ whole genome shotgun (WGS) entry which is preliminary data.</text>
</comment>
<dbReference type="PROSITE" id="PS51194">
    <property type="entry name" value="HELICASE_CTER"/>
    <property type="match status" value="1"/>
</dbReference>
<evidence type="ECO:0000256" key="2">
    <source>
        <dbReference type="ARBA" id="ARBA00022723"/>
    </source>
</evidence>
<keyword evidence="2" id="KW-0479">Metal-binding</keyword>
<evidence type="ECO:0000256" key="7">
    <source>
        <dbReference type="ARBA" id="ARBA00023125"/>
    </source>
</evidence>
<evidence type="ECO:0000313" key="16">
    <source>
        <dbReference type="Proteomes" id="UP000533637"/>
    </source>
</evidence>
<evidence type="ECO:0000256" key="3">
    <source>
        <dbReference type="ARBA" id="ARBA00022741"/>
    </source>
</evidence>
<keyword evidence="8" id="KW-0413">Isomerase</keyword>
<comment type="catalytic activity">
    <reaction evidence="9">
        <text>Couples ATP hydrolysis with the unwinding of duplex DNA by translocating in the 3'-5' direction.</text>
        <dbReference type="EC" id="5.6.2.4"/>
    </reaction>
</comment>
<dbReference type="Proteomes" id="UP000533637">
    <property type="component" value="Unassembled WGS sequence"/>
</dbReference>
<dbReference type="InterPro" id="IPR004589">
    <property type="entry name" value="DNA_helicase_ATP-dep_RecQ"/>
</dbReference>
<feature type="domain" description="Helicase ATP-binding" evidence="13">
    <location>
        <begin position="25"/>
        <end position="193"/>
    </location>
</feature>
<dbReference type="RefSeq" id="WP_183671612.1">
    <property type="nucleotide sequence ID" value="NZ_BMPB01000008.1"/>
</dbReference>
<dbReference type="InterPro" id="IPR036388">
    <property type="entry name" value="WH-like_DNA-bd_sf"/>
</dbReference>
<dbReference type="InterPro" id="IPR027417">
    <property type="entry name" value="P-loop_NTPase"/>
</dbReference>
<dbReference type="CDD" id="cd17920">
    <property type="entry name" value="DEXHc_RecQ"/>
    <property type="match status" value="1"/>
</dbReference>
<comment type="similarity">
    <text evidence="1">Belongs to the helicase family. RecQ subfamily.</text>
</comment>
<dbReference type="EMBL" id="JACHOC010000007">
    <property type="protein sequence ID" value="MBB4623567.1"/>
    <property type="molecule type" value="Genomic_DNA"/>
</dbReference>
<evidence type="ECO:0000313" key="15">
    <source>
        <dbReference type="EMBL" id="MBB4623567.1"/>
    </source>
</evidence>
<dbReference type="PANTHER" id="PTHR13710:SF105">
    <property type="entry name" value="ATP-DEPENDENT DNA HELICASE Q1"/>
    <property type="match status" value="1"/>
</dbReference>
<dbReference type="Pfam" id="PF00271">
    <property type="entry name" value="Helicase_C"/>
    <property type="match status" value="1"/>
</dbReference>
<keyword evidence="6" id="KW-0067">ATP-binding</keyword>
<evidence type="ECO:0000256" key="5">
    <source>
        <dbReference type="ARBA" id="ARBA00022806"/>
    </source>
</evidence>
<dbReference type="EC" id="5.6.2.4" evidence="10"/>
<dbReference type="SMART" id="SM00490">
    <property type="entry name" value="HELICc"/>
    <property type="match status" value="1"/>
</dbReference>
<evidence type="ECO:0000256" key="6">
    <source>
        <dbReference type="ARBA" id="ARBA00022840"/>
    </source>
</evidence>
<dbReference type="PROSITE" id="PS51192">
    <property type="entry name" value="HELICASE_ATP_BIND_1"/>
    <property type="match status" value="1"/>
</dbReference>
<dbReference type="GO" id="GO:0016787">
    <property type="term" value="F:hydrolase activity"/>
    <property type="evidence" value="ECO:0007669"/>
    <property type="project" value="UniProtKB-KW"/>
</dbReference>
<dbReference type="Gene3D" id="1.10.10.10">
    <property type="entry name" value="Winged helix-like DNA-binding domain superfamily/Winged helix DNA-binding domain"/>
    <property type="match status" value="1"/>
</dbReference>
<dbReference type="InterPro" id="IPR001650">
    <property type="entry name" value="Helicase_C-like"/>
</dbReference>
<keyword evidence="5 15" id="KW-0347">Helicase</keyword>
<protein>
    <recommendedName>
        <fullName evidence="11">ATP-dependent DNA helicase RecQ</fullName>
        <ecNumber evidence="10">5.6.2.4</ecNumber>
    </recommendedName>
    <alternativeName>
        <fullName evidence="12">DNA 3'-5' helicase RecQ</fullName>
    </alternativeName>
</protein>
<dbReference type="NCBIfam" id="TIGR00614">
    <property type="entry name" value="recQ_fam"/>
    <property type="match status" value="1"/>
</dbReference>
<evidence type="ECO:0000256" key="1">
    <source>
        <dbReference type="ARBA" id="ARBA00005446"/>
    </source>
</evidence>
<dbReference type="InterPro" id="IPR014001">
    <property type="entry name" value="Helicase_ATP-bd"/>
</dbReference>
<keyword evidence="7" id="KW-0238">DNA-binding</keyword>
<keyword evidence="16" id="KW-1185">Reference proteome</keyword>
<dbReference type="InterPro" id="IPR011545">
    <property type="entry name" value="DEAD/DEAH_box_helicase_dom"/>
</dbReference>
<proteinExistence type="inferred from homology"/>
<dbReference type="SUPFAM" id="SSF52540">
    <property type="entry name" value="P-loop containing nucleoside triphosphate hydrolases"/>
    <property type="match status" value="1"/>
</dbReference>
<evidence type="ECO:0000256" key="4">
    <source>
        <dbReference type="ARBA" id="ARBA00022801"/>
    </source>
</evidence>